<dbReference type="Gene3D" id="1.10.10.10">
    <property type="entry name" value="Winged helix-like DNA-binding domain superfamily/Winged helix DNA-binding domain"/>
    <property type="match status" value="1"/>
</dbReference>
<dbReference type="Gene3D" id="3.40.190.290">
    <property type="match status" value="1"/>
</dbReference>
<keyword evidence="3" id="KW-0238">DNA-binding</keyword>
<evidence type="ECO:0000313" key="8">
    <source>
        <dbReference type="Proteomes" id="UP000516028"/>
    </source>
</evidence>
<gene>
    <name evidence="7" type="ORF">H9K75_08030</name>
</gene>
<dbReference type="GO" id="GO:0003700">
    <property type="term" value="F:DNA-binding transcription factor activity"/>
    <property type="evidence" value="ECO:0007669"/>
    <property type="project" value="InterPro"/>
</dbReference>
<reference evidence="7 8" key="1">
    <citation type="submission" date="2020-08" db="EMBL/GenBank/DDBJ databases">
        <title>Genome sequence of Diaphorobacter aerolatus KACC 16536T.</title>
        <authorList>
            <person name="Hyun D.-W."/>
            <person name="Bae J.-W."/>
        </authorList>
    </citation>
    <scope>NUCLEOTIDE SEQUENCE [LARGE SCALE GENOMIC DNA]</scope>
    <source>
        <strain evidence="7 8">KACC 16536</strain>
    </source>
</reference>
<dbReference type="GO" id="GO:0005829">
    <property type="term" value="C:cytosol"/>
    <property type="evidence" value="ECO:0007669"/>
    <property type="project" value="TreeGrafter"/>
</dbReference>
<feature type="domain" description="HTH lysR-type" evidence="6">
    <location>
        <begin position="3"/>
        <end position="60"/>
    </location>
</feature>
<dbReference type="PANTHER" id="PTHR30419:SF14">
    <property type="entry name" value="LYSR FAMILY TRANSCRIPTIONAL REGULATOR"/>
    <property type="match status" value="1"/>
</dbReference>
<dbReference type="InterPro" id="IPR050950">
    <property type="entry name" value="HTH-type_LysR_regulators"/>
</dbReference>
<proteinExistence type="inferred from homology"/>
<name>A0A7H0GNG8_9BURK</name>
<evidence type="ECO:0000256" key="2">
    <source>
        <dbReference type="ARBA" id="ARBA00023015"/>
    </source>
</evidence>
<keyword evidence="2" id="KW-0805">Transcription regulation</keyword>
<accession>A0A7H0GNG8</accession>
<dbReference type="KEGG" id="daer:H9K75_08030"/>
<evidence type="ECO:0000256" key="3">
    <source>
        <dbReference type="ARBA" id="ARBA00023125"/>
    </source>
</evidence>
<dbReference type="InterPro" id="IPR036388">
    <property type="entry name" value="WH-like_DNA-bd_sf"/>
</dbReference>
<evidence type="ECO:0000256" key="5">
    <source>
        <dbReference type="SAM" id="MobiDB-lite"/>
    </source>
</evidence>
<evidence type="ECO:0000256" key="4">
    <source>
        <dbReference type="ARBA" id="ARBA00023163"/>
    </source>
</evidence>
<dbReference type="RefSeq" id="WP_187725374.1">
    <property type="nucleotide sequence ID" value="NZ_CP060783.1"/>
</dbReference>
<keyword evidence="4" id="KW-0804">Transcription</keyword>
<dbReference type="AlphaFoldDB" id="A0A7H0GNG8"/>
<dbReference type="InterPro" id="IPR005119">
    <property type="entry name" value="LysR_subst-bd"/>
</dbReference>
<dbReference type="CDD" id="cd08440">
    <property type="entry name" value="PBP2_LTTR_like_4"/>
    <property type="match status" value="1"/>
</dbReference>
<dbReference type="Pfam" id="PF03466">
    <property type="entry name" value="LysR_substrate"/>
    <property type="match status" value="1"/>
</dbReference>
<dbReference type="PANTHER" id="PTHR30419">
    <property type="entry name" value="HTH-TYPE TRANSCRIPTIONAL REGULATOR YBHD"/>
    <property type="match status" value="1"/>
</dbReference>
<keyword evidence="8" id="KW-1185">Reference proteome</keyword>
<sequence>MNVTLRQLQVFLSLAETRNFSRTGGLIGLTQPAVSRSITELEAQLGLQLVNRTTREVELTDAGRSLAARLPRVLDDLDATLLDVAGMATARRGRVRVASSPTLSANLMPECIALCHTLHPGMELMLLDRVQNATLASVLSGEVDFGVVIDPEERDALTCETILSEPFLLACPPDHRLATKAAVKWTDLSGESLVLLDHASGSRRLIDDVLARLDVQCTVAQEVGHSTTIFRMIEAGLGVAVIPRMALPPQGLAGLCVRPLTPRMNRQVMLVQRRNRALSPLAQTAWQLVREQAAKIGDERSAPKKTSRKRTAAHQPK</sequence>
<organism evidence="7 8">
    <name type="scientific">Diaphorobacter aerolatus</name>
    <dbReference type="NCBI Taxonomy" id="1288495"/>
    <lineage>
        <taxon>Bacteria</taxon>
        <taxon>Pseudomonadati</taxon>
        <taxon>Pseudomonadota</taxon>
        <taxon>Betaproteobacteria</taxon>
        <taxon>Burkholderiales</taxon>
        <taxon>Comamonadaceae</taxon>
        <taxon>Diaphorobacter</taxon>
    </lineage>
</organism>
<evidence type="ECO:0000259" key="6">
    <source>
        <dbReference type="PROSITE" id="PS50931"/>
    </source>
</evidence>
<dbReference type="PROSITE" id="PS50931">
    <property type="entry name" value="HTH_LYSR"/>
    <property type="match status" value="1"/>
</dbReference>
<evidence type="ECO:0000256" key="1">
    <source>
        <dbReference type="ARBA" id="ARBA00009437"/>
    </source>
</evidence>
<dbReference type="InterPro" id="IPR036390">
    <property type="entry name" value="WH_DNA-bd_sf"/>
</dbReference>
<protein>
    <submittedName>
        <fullName evidence="7">LysR family transcriptional regulator</fullName>
    </submittedName>
</protein>
<feature type="compositionally biased region" description="Basic residues" evidence="5">
    <location>
        <begin position="303"/>
        <end position="317"/>
    </location>
</feature>
<comment type="similarity">
    <text evidence="1">Belongs to the LysR transcriptional regulatory family.</text>
</comment>
<dbReference type="FunFam" id="1.10.10.10:FF:000001">
    <property type="entry name" value="LysR family transcriptional regulator"/>
    <property type="match status" value="1"/>
</dbReference>
<dbReference type="PRINTS" id="PR00039">
    <property type="entry name" value="HTHLYSR"/>
</dbReference>
<dbReference type="GO" id="GO:0003677">
    <property type="term" value="F:DNA binding"/>
    <property type="evidence" value="ECO:0007669"/>
    <property type="project" value="UniProtKB-KW"/>
</dbReference>
<dbReference type="SUPFAM" id="SSF53850">
    <property type="entry name" value="Periplasmic binding protein-like II"/>
    <property type="match status" value="1"/>
</dbReference>
<feature type="region of interest" description="Disordered" evidence="5">
    <location>
        <begin position="296"/>
        <end position="317"/>
    </location>
</feature>
<dbReference type="Pfam" id="PF00126">
    <property type="entry name" value="HTH_1"/>
    <property type="match status" value="1"/>
</dbReference>
<dbReference type="EMBL" id="CP060783">
    <property type="protein sequence ID" value="QNP49834.1"/>
    <property type="molecule type" value="Genomic_DNA"/>
</dbReference>
<dbReference type="SUPFAM" id="SSF46785">
    <property type="entry name" value="Winged helix' DNA-binding domain"/>
    <property type="match status" value="1"/>
</dbReference>
<evidence type="ECO:0000313" key="7">
    <source>
        <dbReference type="EMBL" id="QNP49834.1"/>
    </source>
</evidence>
<dbReference type="Proteomes" id="UP000516028">
    <property type="component" value="Chromosome"/>
</dbReference>
<dbReference type="InterPro" id="IPR000847">
    <property type="entry name" value="LysR_HTH_N"/>
</dbReference>